<feature type="transmembrane region" description="Helical" evidence="1">
    <location>
        <begin position="483"/>
        <end position="508"/>
    </location>
</feature>
<dbReference type="InterPro" id="IPR001036">
    <property type="entry name" value="Acrflvin-R"/>
</dbReference>
<organism evidence="2 3">
    <name type="scientific">Chitinophaga silvisoli</name>
    <dbReference type="NCBI Taxonomy" id="2291814"/>
    <lineage>
        <taxon>Bacteria</taxon>
        <taxon>Pseudomonadati</taxon>
        <taxon>Bacteroidota</taxon>
        <taxon>Chitinophagia</taxon>
        <taxon>Chitinophagales</taxon>
        <taxon>Chitinophagaceae</taxon>
        <taxon>Chitinophaga</taxon>
    </lineage>
</organism>
<evidence type="ECO:0000313" key="2">
    <source>
        <dbReference type="EMBL" id="RFM29408.1"/>
    </source>
</evidence>
<dbReference type="Gene3D" id="3.30.70.1430">
    <property type="entry name" value="Multidrug efflux transporter AcrB pore domain"/>
    <property type="match status" value="2"/>
</dbReference>
<dbReference type="Gene3D" id="3.30.70.1320">
    <property type="entry name" value="Multidrug efflux transporter AcrB pore domain like"/>
    <property type="match status" value="1"/>
</dbReference>
<dbReference type="SUPFAM" id="SSF82866">
    <property type="entry name" value="Multidrug efflux transporter AcrB transmembrane domain"/>
    <property type="match status" value="2"/>
</dbReference>
<gene>
    <name evidence="2" type="ORF">DXN04_33005</name>
</gene>
<dbReference type="InterPro" id="IPR027463">
    <property type="entry name" value="AcrB_DN_DC_subdom"/>
</dbReference>
<feature type="transmembrane region" description="Helical" evidence="1">
    <location>
        <begin position="963"/>
        <end position="984"/>
    </location>
</feature>
<feature type="transmembrane region" description="Helical" evidence="1">
    <location>
        <begin position="1034"/>
        <end position="1059"/>
    </location>
</feature>
<dbReference type="GO" id="GO:0005886">
    <property type="term" value="C:plasma membrane"/>
    <property type="evidence" value="ECO:0007669"/>
    <property type="project" value="TreeGrafter"/>
</dbReference>
<dbReference type="GO" id="GO:0042910">
    <property type="term" value="F:xenobiotic transmembrane transporter activity"/>
    <property type="evidence" value="ECO:0007669"/>
    <property type="project" value="TreeGrafter"/>
</dbReference>
<dbReference type="PANTHER" id="PTHR32063">
    <property type="match status" value="1"/>
</dbReference>
<feature type="transmembrane region" description="Helical" evidence="1">
    <location>
        <begin position="403"/>
        <end position="424"/>
    </location>
</feature>
<keyword evidence="1" id="KW-0472">Membrane</keyword>
<dbReference type="Gene3D" id="1.20.1640.10">
    <property type="entry name" value="Multidrug efflux transporter AcrB transmembrane domain"/>
    <property type="match status" value="2"/>
</dbReference>
<dbReference type="EMBL" id="QTJV01000021">
    <property type="protein sequence ID" value="RFM29408.1"/>
    <property type="molecule type" value="Genomic_DNA"/>
</dbReference>
<dbReference type="SUPFAM" id="SSF82714">
    <property type="entry name" value="Multidrug efflux transporter AcrB TolC docking domain, DN and DC subdomains"/>
    <property type="match status" value="2"/>
</dbReference>
<feature type="transmembrane region" description="Helical" evidence="1">
    <location>
        <begin position="377"/>
        <end position="397"/>
    </location>
</feature>
<protein>
    <submittedName>
        <fullName evidence="2">AcrB/AcrD/AcrF family protein</fullName>
    </submittedName>
</protein>
<feature type="transmembrane region" description="Helical" evidence="1">
    <location>
        <begin position="937"/>
        <end position="957"/>
    </location>
</feature>
<dbReference type="PANTHER" id="PTHR32063:SF16">
    <property type="entry name" value="CATION EFFLUX SYSTEM (ACRB_ACRD_ACRF FAMILY)"/>
    <property type="match status" value="1"/>
</dbReference>
<keyword evidence="3" id="KW-1185">Reference proteome</keyword>
<proteinExistence type="predicted"/>
<sequence>MEKGFSGNIAKGFIQSKLTILLMIAFLLIGGFSTFLIPREEEPQIQVPMADIFIGYPGASPKDVETKVSAPIEKMISNIKGVEYVYSTSMQGQAMVIVQFNVGEDVERSLVKLYSELMKNMDKMPQGTTLPLIKTRAIDDVPVLGLTLWSDKYDDYQLKQIGQELANEVKKINDVSDVNIIGGRNREVKVIPDKNRMAEYHVDFLSLSKQIQGSNIQLPGGILLQKDTAFSVETGNFLTSSDDVGNLVIGINNQQPVYLRQVAAVTEGAETPKQYVLFGYGKADPGLANGFNSNYPAVTLSVAKKKGADAMQLSGQILSKIGNIKKQLLPDDVHLTVTRNYGESASDKVSELLLHLFIAIVVVTVFVMLAMGWRGGLVVFLSVPVTFALTLFAYYFMHYTLNRITLFALVFITGIVVDDSIIIAENMHRHFKMRRLPPLQAAIYAINEVGNPTILATFTVIAAVLPMAFVSGMMGPYMSPMPIGASIAMILSLIVALTLTPYLGYIFLREKEKHGIVSEEGEPTILEDTRIYKIYSLFMQPLLETRWKRWTFILSIVFILLASLSMFYTKSVAVKMLPFDNKNEFQVVIDMPEGTTLEKTQAAAKDIAIYIAQQPLVSNYQTYIGTSAPISFNGLVRHYDLRRGENVADIQVNLIDKKDRNIQSHDIAKGMRSAIQSIAQKYNANAKIVEVPPGPPVQSTLVAEIYGPDYNEQIRMGQQVKELLEKTGNVVDVDWMTEADQPEYHIEVDKEKAMRYGIASSQVVETIHAALSGMQAGYIFQPSAYEQTIIKLQLDDADKSRIDDVLDLKMLNMQGNTVPIGDLVHITRQLKPKSIYRKNQKELVYVLADMAGELESPSYAISDVSGKLKSIKVPDGYSLKEEYTHQPELEDNYSLKWDGEWQITFEVFRDLGIAFAVVIIMIYILIVGWFQNFTVPLIMLAAIPLSLIGIVLGHWMLHAYFTATSMIGFIALAGVMVRNSILLIDFVNIRLREGIPLKQAIIEAGAVRTTPILLTAGAVALGAVIILFDPIFQGLAISLMGGTVTSTFLTLIVVPLLYFKMMRKKSLKSDL</sequence>
<feature type="transmembrane region" description="Helical" evidence="1">
    <location>
        <begin position="352"/>
        <end position="370"/>
    </location>
</feature>
<evidence type="ECO:0000256" key="1">
    <source>
        <dbReference type="SAM" id="Phobius"/>
    </source>
</evidence>
<feature type="transmembrane region" description="Helical" evidence="1">
    <location>
        <begin position="454"/>
        <end position="477"/>
    </location>
</feature>
<reference evidence="2 3" key="1">
    <citation type="submission" date="2018-08" db="EMBL/GenBank/DDBJ databases">
        <title>Chitinophaga sp. K20C18050901, a novel bacterium isolated from forest soil.</title>
        <authorList>
            <person name="Wang C."/>
        </authorList>
    </citation>
    <scope>NUCLEOTIDE SEQUENCE [LARGE SCALE GENOMIC DNA]</scope>
    <source>
        <strain evidence="2 3">K20C18050901</strain>
    </source>
</reference>
<dbReference type="Gene3D" id="3.30.70.1440">
    <property type="entry name" value="Multidrug efflux transporter AcrB pore domain"/>
    <property type="match status" value="1"/>
</dbReference>
<name>A0A3E1NNN8_9BACT</name>
<comment type="caution">
    <text evidence="2">The sequence shown here is derived from an EMBL/GenBank/DDBJ whole genome shotgun (WGS) entry which is preliminary data.</text>
</comment>
<keyword evidence="1" id="KW-1133">Transmembrane helix</keyword>
<dbReference type="PRINTS" id="PR00702">
    <property type="entry name" value="ACRIFLAVINRP"/>
</dbReference>
<feature type="transmembrane region" description="Helical" evidence="1">
    <location>
        <begin position="1005"/>
        <end position="1028"/>
    </location>
</feature>
<dbReference type="Proteomes" id="UP000261174">
    <property type="component" value="Unassembled WGS sequence"/>
</dbReference>
<accession>A0A3E1NNN8</accession>
<dbReference type="RefSeq" id="WP_116857722.1">
    <property type="nucleotide sequence ID" value="NZ_QTJV01000021.1"/>
</dbReference>
<feature type="transmembrane region" description="Helical" evidence="1">
    <location>
        <begin position="550"/>
        <end position="568"/>
    </location>
</feature>
<keyword evidence="1" id="KW-0812">Transmembrane</keyword>
<dbReference type="Pfam" id="PF00873">
    <property type="entry name" value="ACR_tran"/>
    <property type="match status" value="1"/>
</dbReference>
<dbReference type="SUPFAM" id="SSF82693">
    <property type="entry name" value="Multidrug efflux transporter AcrB pore domain, PN1, PN2, PC1 and PC2 subdomains"/>
    <property type="match status" value="3"/>
</dbReference>
<feature type="transmembrane region" description="Helical" evidence="1">
    <location>
        <begin position="20"/>
        <end position="38"/>
    </location>
</feature>
<dbReference type="AlphaFoldDB" id="A0A3E1NNN8"/>
<dbReference type="Gene3D" id="3.30.2090.10">
    <property type="entry name" value="Multidrug efflux transporter AcrB TolC docking domain, DN and DC subdomains"/>
    <property type="match status" value="2"/>
</dbReference>
<feature type="transmembrane region" description="Helical" evidence="1">
    <location>
        <begin position="911"/>
        <end position="930"/>
    </location>
</feature>
<dbReference type="OrthoDB" id="9758234at2"/>
<evidence type="ECO:0000313" key="3">
    <source>
        <dbReference type="Proteomes" id="UP000261174"/>
    </source>
</evidence>